<dbReference type="InterPro" id="IPR050280">
    <property type="entry name" value="OMP_Chaperone_SurA"/>
</dbReference>
<reference evidence="3 4" key="1">
    <citation type="submission" date="2017-03" db="EMBL/GenBank/DDBJ databases">
        <title>Genomic and clinical evidence uncovers the enterohepatic species Helicobacter valdiviensis as a potential human intestinal pathogen.</title>
        <authorList>
            <person name="Fresia P."/>
            <person name="Jara R."/>
            <person name="Sierra R."/>
            <person name="Ferres I."/>
            <person name="Greif G."/>
            <person name="Iraola G."/>
            <person name="Collado L."/>
        </authorList>
    </citation>
    <scope>NUCLEOTIDE SEQUENCE [LARGE SCALE GENOMIC DNA]</scope>
    <source>
        <strain evidence="3 4">WBE14</strain>
    </source>
</reference>
<dbReference type="GO" id="GO:0003755">
    <property type="term" value="F:peptidyl-prolyl cis-trans isomerase activity"/>
    <property type="evidence" value="ECO:0007669"/>
    <property type="project" value="InterPro"/>
</dbReference>
<dbReference type="InterPro" id="IPR027304">
    <property type="entry name" value="Trigger_fact/SurA_dom_sf"/>
</dbReference>
<dbReference type="EMBL" id="NBIU01000002">
    <property type="protein sequence ID" value="PZT48988.1"/>
    <property type="molecule type" value="Genomic_DNA"/>
</dbReference>
<dbReference type="OrthoDB" id="5329645at2"/>
<keyword evidence="1" id="KW-0732">Signal</keyword>
<protein>
    <recommendedName>
        <fullName evidence="2">Cj1289-like C-terminal domain-containing protein</fullName>
    </recommendedName>
</protein>
<evidence type="ECO:0000256" key="1">
    <source>
        <dbReference type="ARBA" id="ARBA00022729"/>
    </source>
</evidence>
<comment type="caution">
    <text evidence="3">The sequence shown here is derived from an EMBL/GenBank/DDBJ whole genome shotgun (WGS) entry which is preliminary data.</text>
</comment>
<dbReference type="Gene3D" id="3.10.50.40">
    <property type="match status" value="1"/>
</dbReference>
<organism evidence="3 4">
    <name type="scientific">Helicobacter valdiviensis</name>
    <dbReference type="NCBI Taxonomy" id="1458358"/>
    <lineage>
        <taxon>Bacteria</taxon>
        <taxon>Pseudomonadati</taxon>
        <taxon>Campylobacterota</taxon>
        <taxon>Epsilonproteobacteria</taxon>
        <taxon>Campylobacterales</taxon>
        <taxon>Helicobacteraceae</taxon>
        <taxon>Helicobacter</taxon>
    </lineage>
</organism>
<sequence length="287" mass="32493">MRQINLKKMLTSLVLSSTLGSALIAAPSLVNGIALFVNGSPITLLELYSTAQEAKVTQDVAIDILINKKLHEDEIKKRNIDVNELEINEEIAALAKKNKATIEQVKAYVESNGGNFEAYKKEIKERLLKQKLYQSITQENLKNLDERELMDYYNANQAEFSIPQSIDVVKFYSKDAKSIENTIKNAGKTLQKGVAQENEVLQTVALNPQIVRDFTQAKIGGFTPIYPIDGQFVTFKVMAKNNPTLLPFENVKNVVIQKMVTQKEDYIIYEYFEKLRSNAKVNIVRLK</sequence>
<dbReference type="Pfam" id="PF22506">
    <property type="entry name" value="Cj1289-like_C"/>
    <property type="match status" value="1"/>
</dbReference>
<gene>
    <name evidence="3" type="ORF">B6S12_01455</name>
</gene>
<dbReference type="Proteomes" id="UP000249746">
    <property type="component" value="Unassembled WGS sequence"/>
</dbReference>
<keyword evidence="4" id="KW-1185">Reference proteome</keyword>
<evidence type="ECO:0000313" key="4">
    <source>
        <dbReference type="Proteomes" id="UP000249746"/>
    </source>
</evidence>
<accession>A0A2W6MZZ2</accession>
<dbReference type="RefSeq" id="WP_111229046.1">
    <property type="nucleotide sequence ID" value="NZ_NBIU01000002.1"/>
</dbReference>
<dbReference type="PANTHER" id="PTHR47637">
    <property type="entry name" value="CHAPERONE SURA"/>
    <property type="match status" value="1"/>
</dbReference>
<dbReference type="PANTHER" id="PTHR47637:SF1">
    <property type="entry name" value="CHAPERONE SURA"/>
    <property type="match status" value="1"/>
</dbReference>
<dbReference type="SUPFAM" id="SSF109998">
    <property type="entry name" value="Triger factor/SurA peptide-binding domain-like"/>
    <property type="match status" value="1"/>
</dbReference>
<dbReference type="Gene3D" id="1.10.4030.10">
    <property type="entry name" value="Porin chaperone SurA, peptide-binding domain"/>
    <property type="match status" value="1"/>
</dbReference>
<name>A0A2W6MZZ2_9HELI</name>
<dbReference type="InterPro" id="IPR055131">
    <property type="entry name" value="Cj1289-like_C"/>
</dbReference>
<feature type="domain" description="Cj1289-like C-terminal" evidence="2">
    <location>
        <begin position="148"/>
        <end position="240"/>
    </location>
</feature>
<proteinExistence type="predicted"/>
<evidence type="ECO:0000259" key="2">
    <source>
        <dbReference type="Pfam" id="PF22506"/>
    </source>
</evidence>
<evidence type="ECO:0000313" key="3">
    <source>
        <dbReference type="EMBL" id="PZT48988.1"/>
    </source>
</evidence>
<dbReference type="InterPro" id="IPR046357">
    <property type="entry name" value="PPIase_dom_sf"/>
</dbReference>
<dbReference type="AlphaFoldDB" id="A0A2W6MZZ2"/>